<keyword evidence="3" id="KW-0238">DNA-binding</keyword>
<dbReference type="InterPro" id="IPR036390">
    <property type="entry name" value="WH_DNA-bd_sf"/>
</dbReference>
<keyword evidence="5" id="KW-0012">Acyltransferase</keyword>
<dbReference type="PROSITE" id="PS50949">
    <property type="entry name" value="HTH_GNTR"/>
    <property type="match status" value="1"/>
</dbReference>
<keyword evidence="4" id="KW-0804">Transcription</keyword>
<dbReference type="InterPro" id="IPR042113">
    <property type="entry name" value="P_AcTrfase_dom1"/>
</dbReference>
<dbReference type="GO" id="GO:0003700">
    <property type="term" value="F:DNA-binding transcription factor activity"/>
    <property type="evidence" value="ECO:0007669"/>
    <property type="project" value="InterPro"/>
</dbReference>
<keyword evidence="1" id="KW-0808">Transferase</keyword>
<dbReference type="InterPro" id="IPR000524">
    <property type="entry name" value="Tscrpt_reg_HTH_GntR"/>
</dbReference>
<evidence type="ECO:0000313" key="7">
    <source>
        <dbReference type="EMBL" id="SVA71488.1"/>
    </source>
</evidence>
<sequence>MSKKLYQTVIEYINQEIQNGNLTNGDLIPSESQLSKLLGVSIGTIRKAVDKLENINVLYRQHGKGTFISGYGFDNRLLNKLTKKAQNKFTRILLPESNDERVLQAAINISKKKIAQIILLGDETKTSQQLNKLNIAPDVGLKYLDPKDKKLKNIYAEILYKKRKHKGMSLVDAKVMLDDDMVFAMLALENGDVDGVVTGAITPSQTVLSNALRIIGVADNSKLVSSFFLMLFDAKHRIYGGEMIFSDCAMNVNPDADELAEIAKSAYKSAKNYL</sequence>
<feature type="non-terminal residue" evidence="7">
    <location>
        <position position="274"/>
    </location>
</feature>
<protein>
    <recommendedName>
        <fullName evidence="6">HTH gntR-type domain-containing protein</fullName>
    </recommendedName>
</protein>
<dbReference type="EMBL" id="UINC01017291">
    <property type="protein sequence ID" value="SVA71488.1"/>
    <property type="molecule type" value="Genomic_DNA"/>
</dbReference>
<dbReference type="SUPFAM" id="SSF53659">
    <property type="entry name" value="Isocitrate/Isopropylmalate dehydrogenase-like"/>
    <property type="match status" value="1"/>
</dbReference>
<evidence type="ECO:0000256" key="4">
    <source>
        <dbReference type="ARBA" id="ARBA00023163"/>
    </source>
</evidence>
<name>A0A381Y3A1_9ZZZZ</name>
<dbReference type="Pfam" id="PF01515">
    <property type="entry name" value="PTA_PTB"/>
    <property type="match status" value="1"/>
</dbReference>
<accession>A0A381Y3A1</accession>
<feature type="domain" description="HTH gntR-type" evidence="6">
    <location>
        <begin position="3"/>
        <end position="71"/>
    </location>
</feature>
<dbReference type="Pfam" id="PF00392">
    <property type="entry name" value="GntR"/>
    <property type="match status" value="1"/>
</dbReference>
<dbReference type="InterPro" id="IPR050500">
    <property type="entry name" value="Phos_Acetyltrans/Butyryltrans"/>
</dbReference>
<dbReference type="Gene3D" id="3.40.50.10950">
    <property type="match status" value="1"/>
</dbReference>
<evidence type="ECO:0000256" key="1">
    <source>
        <dbReference type="ARBA" id="ARBA00022679"/>
    </source>
</evidence>
<dbReference type="PANTHER" id="PTHR43356">
    <property type="entry name" value="PHOSPHATE ACETYLTRANSFERASE"/>
    <property type="match status" value="1"/>
</dbReference>
<dbReference type="SMART" id="SM00345">
    <property type="entry name" value="HTH_GNTR"/>
    <property type="match status" value="1"/>
</dbReference>
<dbReference type="GO" id="GO:0016746">
    <property type="term" value="F:acyltransferase activity"/>
    <property type="evidence" value="ECO:0007669"/>
    <property type="project" value="UniProtKB-KW"/>
</dbReference>
<evidence type="ECO:0000256" key="3">
    <source>
        <dbReference type="ARBA" id="ARBA00023125"/>
    </source>
</evidence>
<dbReference type="CDD" id="cd07377">
    <property type="entry name" value="WHTH_GntR"/>
    <property type="match status" value="1"/>
</dbReference>
<dbReference type="GO" id="GO:0003677">
    <property type="term" value="F:DNA binding"/>
    <property type="evidence" value="ECO:0007669"/>
    <property type="project" value="UniProtKB-KW"/>
</dbReference>
<dbReference type="InterPro" id="IPR036388">
    <property type="entry name" value="WH-like_DNA-bd_sf"/>
</dbReference>
<dbReference type="AlphaFoldDB" id="A0A381Y3A1"/>
<evidence type="ECO:0000259" key="6">
    <source>
        <dbReference type="PROSITE" id="PS50949"/>
    </source>
</evidence>
<proteinExistence type="predicted"/>
<evidence type="ECO:0000256" key="2">
    <source>
        <dbReference type="ARBA" id="ARBA00023015"/>
    </source>
</evidence>
<evidence type="ECO:0000256" key="5">
    <source>
        <dbReference type="ARBA" id="ARBA00023315"/>
    </source>
</evidence>
<dbReference type="PANTHER" id="PTHR43356:SF3">
    <property type="entry name" value="PHOSPHATE ACETYLTRANSFERASE"/>
    <property type="match status" value="1"/>
</dbReference>
<dbReference type="SUPFAM" id="SSF46785">
    <property type="entry name" value="Winged helix' DNA-binding domain"/>
    <property type="match status" value="1"/>
</dbReference>
<dbReference type="InterPro" id="IPR002505">
    <property type="entry name" value="PTA_PTB"/>
</dbReference>
<gene>
    <name evidence="7" type="ORF">METZ01_LOCUS124342</name>
</gene>
<organism evidence="7">
    <name type="scientific">marine metagenome</name>
    <dbReference type="NCBI Taxonomy" id="408172"/>
    <lineage>
        <taxon>unclassified sequences</taxon>
        <taxon>metagenomes</taxon>
        <taxon>ecological metagenomes</taxon>
    </lineage>
</organism>
<dbReference type="Gene3D" id="1.10.10.10">
    <property type="entry name" value="Winged helix-like DNA-binding domain superfamily/Winged helix DNA-binding domain"/>
    <property type="match status" value="1"/>
</dbReference>
<reference evidence="7" key="1">
    <citation type="submission" date="2018-05" db="EMBL/GenBank/DDBJ databases">
        <authorList>
            <person name="Lanie J.A."/>
            <person name="Ng W.-L."/>
            <person name="Kazmierczak K.M."/>
            <person name="Andrzejewski T.M."/>
            <person name="Davidsen T.M."/>
            <person name="Wayne K.J."/>
            <person name="Tettelin H."/>
            <person name="Glass J.I."/>
            <person name="Rusch D."/>
            <person name="Podicherti R."/>
            <person name="Tsui H.-C.T."/>
            <person name="Winkler M.E."/>
        </authorList>
    </citation>
    <scope>NUCLEOTIDE SEQUENCE</scope>
</reference>
<keyword evidence="2" id="KW-0805">Transcription regulation</keyword>